<dbReference type="GO" id="GO:0045493">
    <property type="term" value="P:xylan catabolic process"/>
    <property type="evidence" value="ECO:0007669"/>
    <property type="project" value="UniProtKB-KW"/>
</dbReference>
<reference evidence="13" key="1">
    <citation type="journal article" date="2014" name="Int. J. Syst. Evol. Microbiol.">
        <title>Complete genome sequence of Corynebacterium casei LMG S-19264T (=DSM 44701T), isolated from a smear-ripened cheese.</title>
        <authorList>
            <consortium name="US DOE Joint Genome Institute (JGI-PGF)"/>
            <person name="Walter F."/>
            <person name="Albersmeier A."/>
            <person name="Kalinowski J."/>
            <person name="Ruckert C."/>
        </authorList>
    </citation>
    <scope>NUCLEOTIDE SEQUENCE</scope>
    <source>
        <strain evidence="13">JCM 13064</strain>
    </source>
</reference>
<keyword evidence="7 10" id="KW-0326">Glycosidase</keyword>
<dbReference type="InterPro" id="IPR017853">
    <property type="entry name" value="GH"/>
</dbReference>
<dbReference type="EC" id="3.2.1.8" evidence="10"/>
<evidence type="ECO:0000256" key="2">
    <source>
        <dbReference type="ARBA" id="ARBA00007495"/>
    </source>
</evidence>
<feature type="chain" id="PRO_5037990565" description="Beta-xylanase" evidence="11">
    <location>
        <begin position="42"/>
        <end position="395"/>
    </location>
</feature>
<keyword evidence="5 10" id="KW-0378">Hydrolase</keyword>
<evidence type="ECO:0000256" key="3">
    <source>
        <dbReference type="ARBA" id="ARBA00022651"/>
    </source>
</evidence>
<evidence type="ECO:0000256" key="11">
    <source>
        <dbReference type="SAM" id="SignalP"/>
    </source>
</evidence>
<feature type="domain" description="GH10" evidence="12">
    <location>
        <begin position="46"/>
        <end position="345"/>
    </location>
</feature>
<dbReference type="SUPFAM" id="SSF51445">
    <property type="entry name" value="(Trans)glycosidases"/>
    <property type="match status" value="1"/>
</dbReference>
<comment type="caution">
    <text evidence="13">The sequence shown here is derived from an EMBL/GenBank/DDBJ whole genome shotgun (WGS) entry which is preliminary data.</text>
</comment>
<evidence type="ECO:0000256" key="9">
    <source>
        <dbReference type="PROSITE-ProRule" id="PRU10061"/>
    </source>
</evidence>
<dbReference type="Proteomes" id="UP000645217">
    <property type="component" value="Unassembled WGS sequence"/>
</dbReference>
<name>A0A917VKG5_9ACTN</name>
<keyword evidence="4 11" id="KW-0732">Signal</keyword>
<accession>A0A917VKG5</accession>
<evidence type="ECO:0000256" key="10">
    <source>
        <dbReference type="RuleBase" id="RU361174"/>
    </source>
</evidence>
<keyword evidence="14" id="KW-1185">Reference proteome</keyword>
<feature type="active site" description="Nucleophile" evidence="9">
    <location>
        <position position="279"/>
    </location>
</feature>
<evidence type="ECO:0000259" key="12">
    <source>
        <dbReference type="PROSITE" id="PS51760"/>
    </source>
</evidence>
<dbReference type="InterPro" id="IPR001000">
    <property type="entry name" value="GH10_dom"/>
</dbReference>
<dbReference type="EMBL" id="BMNT01000021">
    <property type="protein sequence ID" value="GGK93275.1"/>
    <property type="molecule type" value="Genomic_DNA"/>
</dbReference>
<keyword evidence="6 10" id="KW-0119">Carbohydrate metabolism</keyword>
<dbReference type="GO" id="GO:0031176">
    <property type="term" value="F:endo-1,4-beta-xylanase activity"/>
    <property type="evidence" value="ECO:0007669"/>
    <property type="project" value="UniProtKB-EC"/>
</dbReference>
<protein>
    <recommendedName>
        <fullName evidence="10">Beta-xylanase</fullName>
        <ecNumber evidence="10">3.2.1.8</ecNumber>
    </recommendedName>
</protein>
<proteinExistence type="inferred from homology"/>
<evidence type="ECO:0000256" key="4">
    <source>
        <dbReference type="ARBA" id="ARBA00022729"/>
    </source>
</evidence>
<evidence type="ECO:0000256" key="6">
    <source>
        <dbReference type="ARBA" id="ARBA00023277"/>
    </source>
</evidence>
<evidence type="ECO:0000256" key="5">
    <source>
        <dbReference type="ARBA" id="ARBA00022801"/>
    </source>
</evidence>
<comment type="similarity">
    <text evidence="2 10">Belongs to the glycosyl hydrolase 10 (cellulase F) family.</text>
</comment>
<evidence type="ECO:0000256" key="7">
    <source>
        <dbReference type="ARBA" id="ARBA00023295"/>
    </source>
</evidence>
<dbReference type="PANTHER" id="PTHR31490">
    <property type="entry name" value="GLYCOSYL HYDROLASE"/>
    <property type="match status" value="1"/>
</dbReference>
<dbReference type="PRINTS" id="PR00134">
    <property type="entry name" value="GLHYDRLASE10"/>
</dbReference>
<feature type="signal peptide" evidence="11">
    <location>
        <begin position="1"/>
        <end position="41"/>
    </location>
</feature>
<dbReference type="PANTHER" id="PTHR31490:SF88">
    <property type="entry name" value="BETA-XYLANASE"/>
    <property type="match status" value="1"/>
</dbReference>
<dbReference type="Gene3D" id="3.20.20.80">
    <property type="entry name" value="Glycosidases"/>
    <property type="match status" value="1"/>
</dbReference>
<comment type="catalytic activity">
    <reaction evidence="1 10">
        <text>Endohydrolysis of (1-&gt;4)-beta-D-xylosidic linkages in xylans.</text>
        <dbReference type="EC" id="3.2.1.8"/>
    </reaction>
</comment>
<evidence type="ECO:0000313" key="13">
    <source>
        <dbReference type="EMBL" id="GGK93275.1"/>
    </source>
</evidence>
<evidence type="ECO:0000313" key="14">
    <source>
        <dbReference type="Proteomes" id="UP000645217"/>
    </source>
</evidence>
<dbReference type="PROSITE" id="PS00591">
    <property type="entry name" value="GH10_1"/>
    <property type="match status" value="1"/>
</dbReference>
<organism evidence="13 14">
    <name type="scientific">Sphaerisporangium melleum</name>
    <dbReference type="NCBI Taxonomy" id="321316"/>
    <lineage>
        <taxon>Bacteria</taxon>
        <taxon>Bacillati</taxon>
        <taxon>Actinomycetota</taxon>
        <taxon>Actinomycetes</taxon>
        <taxon>Streptosporangiales</taxon>
        <taxon>Streptosporangiaceae</taxon>
        <taxon>Sphaerisporangium</taxon>
    </lineage>
</organism>
<dbReference type="PROSITE" id="PS51760">
    <property type="entry name" value="GH10_2"/>
    <property type="match status" value="1"/>
</dbReference>
<evidence type="ECO:0000256" key="8">
    <source>
        <dbReference type="ARBA" id="ARBA00023326"/>
    </source>
</evidence>
<reference evidence="13" key="2">
    <citation type="submission" date="2020-09" db="EMBL/GenBank/DDBJ databases">
        <authorList>
            <person name="Sun Q."/>
            <person name="Ohkuma M."/>
        </authorList>
    </citation>
    <scope>NUCLEOTIDE SEQUENCE</scope>
    <source>
        <strain evidence="13">JCM 13064</strain>
    </source>
</reference>
<keyword evidence="3" id="KW-0858">Xylan degradation</keyword>
<evidence type="ECO:0000256" key="1">
    <source>
        <dbReference type="ARBA" id="ARBA00000681"/>
    </source>
</evidence>
<gene>
    <name evidence="13" type="ORF">GCM10007964_39710</name>
</gene>
<dbReference type="InterPro" id="IPR044846">
    <property type="entry name" value="GH10"/>
</dbReference>
<dbReference type="Pfam" id="PF00331">
    <property type="entry name" value="Glyco_hydro_10"/>
    <property type="match status" value="1"/>
</dbReference>
<dbReference type="SMART" id="SM00633">
    <property type="entry name" value="Glyco_10"/>
    <property type="match status" value="1"/>
</dbReference>
<keyword evidence="8 10" id="KW-0624">Polysaccharide degradation</keyword>
<sequence>MPATCEPAPNRHRRSRGVRAALSLCAAAVLCAGLAIAPAAAAGAGAATLGQAAAATGRYFGAAVSARYLDQAPYTEVLDREFTSLTPETEMHWDVVEPARGAFNFTPADRVVAHAESKGMRVRGRSLVDSPHSLWTGNLSTAQDSTQAMVTHITAVAGHYRGRIHSWDVVSEAYTSAGTLLPTLWQRRIGSSYLELAFRTARQADPAARLCYNDYGIEDLNAAKTRAVVAMVKDFKNRGVPIDCVGLESHFDPNVPLPAGYAQTIAQFAALGVDVQITELDIIGSGTAQADAYRRAVGACVSVPRCTGVTVWGVTDKYSWRSGGTPLLFDAAYAKKPAYHAALSAFAVCATPAGDVRALPQAGADHALPPAGPDRALPHAVAGSGVVCSASPAGG</sequence>
<dbReference type="InterPro" id="IPR031158">
    <property type="entry name" value="GH10_AS"/>
</dbReference>
<dbReference type="AlphaFoldDB" id="A0A917VKG5"/>
<dbReference type="RefSeq" id="WP_189164519.1">
    <property type="nucleotide sequence ID" value="NZ_BMNT01000021.1"/>
</dbReference>